<evidence type="ECO:0000256" key="9">
    <source>
        <dbReference type="ARBA" id="ARBA00029447"/>
    </source>
</evidence>
<dbReference type="PROSITE" id="PS50111">
    <property type="entry name" value="CHEMOTAXIS_TRANSDUC_2"/>
    <property type="match status" value="1"/>
</dbReference>
<keyword evidence="8 10" id="KW-0807">Transducer</keyword>
<dbReference type="GO" id="GO:0007165">
    <property type="term" value="P:signal transduction"/>
    <property type="evidence" value="ECO:0007669"/>
    <property type="project" value="UniProtKB-KW"/>
</dbReference>
<comment type="caution">
    <text evidence="13">The sequence shown here is derived from an EMBL/GenBank/DDBJ whole genome shotgun (WGS) entry which is preliminary data.</text>
</comment>
<dbReference type="RefSeq" id="WP_303490993.1">
    <property type="nucleotide sequence ID" value="NZ_JAUOPB010000002.1"/>
</dbReference>
<evidence type="ECO:0000256" key="8">
    <source>
        <dbReference type="ARBA" id="ARBA00023224"/>
    </source>
</evidence>
<keyword evidence="2" id="KW-1003">Cell membrane</keyword>
<dbReference type="SUPFAM" id="SSF58104">
    <property type="entry name" value="Methyl-accepting chemotaxis protein (MCP) signaling domain"/>
    <property type="match status" value="1"/>
</dbReference>
<dbReference type="PANTHER" id="PTHR32089:SF39">
    <property type="entry name" value="METHYL-ACCEPTING CHEMOTAXIS PROTEIN HLYB"/>
    <property type="match status" value="1"/>
</dbReference>
<dbReference type="Pfam" id="PF00015">
    <property type="entry name" value="MCPsignal"/>
    <property type="match status" value="1"/>
</dbReference>
<keyword evidence="7 11" id="KW-0472">Membrane</keyword>
<evidence type="ECO:0000313" key="13">
    <source>
        <dbReference type="EMBL" id="MDO6421519.1"/>
    </source>
</evidence>
<name>A0AAW7X559_9GAMM</name>
<dbReference type="InterPro" id="IPR004089">
    <property type="entry name" value="MCPsignal_dom"/>
</dbReference>
<dbReference type="PRINTS" id="PR00260">
    <property type="entry name" value="CHEMTRNSDUCR"/>
</dbReference>
<evidence type="ECO:0000256" key="11">
    <source>
        <dbReference type="SAM" id="Phobius"/>
    </source>
</evidence>
<evidence type="ECO:0000256" key="1">
    <source>
        <dbReference type="ARBA" id="ARBA00004651"/>
    </source>
</evidence>
<evidence type="ECO:0000313" key="14">
    <source>
        <dbReference type="Proteomes" id="UP001169760"/>
    </source>
</evidence>
<proteinExistence type="inferred from homology"/>
<accession>A0AAW7X559</accession>
<keyword evidence="6 11" id="KW-1133">Transmembrane helix</keyword>
<keyword evidence="4" id="KW-0145">Chemotaxis</keyword>
<dbReference type="PANTHER" id="PTHR32089">
    <property type="entry name" value="METHYL-ACCEPTING CHEMOTAXIS PROTEIN MCPB"/>
    <property type="match status" value="1"/>
</dbReference>
<protein>
    <submittedName>
        <fullName evidence="13">Methyl-accepting chemotaxis protein</fullName>
    </submittedName>
</protein>
<feature type="domain" description="Methyl-accepting transducer" evidence="12">
    <location>
        <begin position="178"/>
        <end position="331"/>
    </location>
</feature>
<dbReference type="GO" id="GO:0004888">
    <property type="term" value="F:transmembrane signaling receptor activity"/>
    <property type="evidence" value="ECO:0007669"/>
    <property type="project" value="InterPro"/>
</dbReference>
<evidence type="ECO:0000256" key="10">
    <source>
        <dbReference type="PROSITE-ProRule" id="PRU00284"/>
    </source>
</evidence>
<dbReference type="EMBL" id="JAUOPB010000002">
    <property type="protein sequence ID" value="MDO6421519.1"/>
    <property type="molecule type" value="Genomic_DNA"/>
</dbReference>
<reference evidence="13" key="1">
    <citation type="submission" date="2023-07" db="EMBL/GenBank/DDBJ databases">
        <title>Genome content predicts the carbon catabolic preferences of heterotrophic bacteria.</title>
        <authorList>
            <person name="Gralka M."/>
        </authorList>
    </citation>
    <scope>NUCLEOTIDE SEQUENCE</scope>
    <source>
        <strain evidence="13">I3M17_2</strain>
    </source>
</reference>
<comment type="subcellular location">
    <subcellularLocation>
        <location evidence="1">Cell membrane</location>
        <topology evidence="1">Multi-pass membrane protein</topology>
    </subcellularLocation>
</comment>
<evidence type="ECO:0000256" key="2">
    <source>
        <dbReference type="ARBA" id="ARBA00022475"/>
    </source>
</evidence>
<gene>
    <name evidence="13" type="ORF">Q4521_03450</name>
</gene>
<dbReference type="GO" id="GO:0005886">
    <property type="term" value="C:plasma membrane"/>
    <property type="evidence" value="ECO:0007669"/>
    <property type="project" value="UniProtKB-SubCell"/>
</dbReference>
<dbReference type="SMART" id="SM00283">
    <property type="entry name" value="MA"/>
    <property type="match status" value="1"/>
</dbReference>
<dbReference type="GO" id="GO:0006935">
    <property type="term" value="P:chemotaxis"/>
    <property type="evidence" value="ECO:0007669"/>
    <property type="project" value="UniProtKB-KW"/>
</dbReference>
<evidence type="ECO:0000259" key="12">
    <source>
        <dbReference type="PROSITE" id="PS50111"/>
    </source>
</evidence>
<evidence type="ECO:0000256" key="3">
    <source>
        <dbReference type="ARBA" id="ARBA00022481"/>
    </source>
</evidence>
<evidence type="ECO:0000256" key="4">
    <source>
        <dbReference type="ARBA" id="ARBA00022500"/>
    </source>
</evidence>
<dbReference type="Proteomes" id="UP001169760">
    <property type="component" value="Unassembled WGS sequence"/>
</dbReference>
<sequence>MFSAWPTQLVIAMFVSILAVVCGVVFWSPAALFGCLIITGVVNTVCIFSLYSQAATGNSETTTEQNIHALGKLRSLQAKVNEITNAPCNDIMTITNKIRSLAEQSSIDLHKSFTVLMESTLREQELLDSITRDLTRKNHQKMEDGTQEVSLHQFATEVGDTLDVYVGLFINVSDKSIQAVHKIQDMLNELDGMFKLINEIRGLAEQTNLLALNAAIEAARAGEAGRGFAVVADEVRKLSQSSSALNDEIKTKAERTKSTVADVEKVVGEIASLDMNIAINAKGHLEGMLTELERINDRVSRSAHQGHEINEHINREVKRSITALQGADRISQYSENLANNALLLRNHLQSAFTLNKSATSVELALAEIINNIEQASINTAVAITDDDDNAAGKIELY</sequence>
<evidence type="ECO:0000256" key="6">
    <source>
        <dbReference type="ARBA" id="ARBA00022989"/>
    </source>
</evidence>
<evidence type="ECO:0000256" key="7">
    <source>
        <dbReference type="ARBA" id="ARBA00023136"/>
    </source>
</evidence>
<dbReference type="InterPro" id="IPR004090">
    <property type="entry name" value="Chemotax_Me-accpt_rcpt"/>
</dbReference>
<keyword evidence="5 11" id="KW-0812">Transmembrane</keyword>
<organism evidence="13 14">
    <name type="scientific">Saccharophagus degradans</name>
    <dbReference type="NCBI Taxonomy" id="86304"/>
    <lineage>
        <taxon>Bacteria</taxon>
        <taxon>Pseudomonadati</taxon>
        <taxon>Pseudomonadota</taxon>
        <taxon>Gammaproteobacteria</taxon>
        <taxon>Cellvibrionales</taxon>
        <taxon>Cellvibrionaceae</taxon>
        <taxon>Saccharophagus</taxon>
    </lineage>
</organism>
<comment type="similarity">
    <text evidence="9">Belongs to the methyl-accepting chemotaxis (MCP) protein family.</text>
</comment>
<feature type="transmembrane region" description="Helical" evidence="11">
    <location>
        <begin position="32"/>
        <end position="51"/>
    </location>
</feature>
<feature type="transmembrane region" description="Helical" evidence="11">
    <location>
        <begin position="6"/>
        <end position="27"/>
    </location>
</feature>
<dbReference type="Gene3D" id="1.10.287.950">
    <property type="entry name" value="Methyl-accepting chemotaxis protein"/>
    <property type="match status" value="1"/>
</dbReference>
<evidence type="ECO:0000256" key="5">
    <source>
        <dbReference type="ARBA" id="ARBA00022692"/>
    </source>
</evidence>
<keyword evidence="3" id="KW-0488">Methylation</keyword>
<dbReference type="AlphaFoldDB" id="A0AAW7X559"/>